<name>A0A2W5FEZ4_9BACT</name>
<evidence type="ECO:0000259" key="6">
    <source>
        <dbReference type="SMART" id="SM00244"/>
    </source>
</evidence>
<dbReference type="PRINTS" id="PR00721">
    <property type="entry name" value="STOMATIN"/>
</dbReference>
<dbReference type="PIRSF" id="PIRSF005651">
    <property type="entry name" value="HflC"/>
    <property type="match status" value="1"/>
</dbReference>
<comment type="similarity">
    <text evidence="2">Belongs to the band 7/mec-2 family. HflC subfamily.</text>
</comment>
<dbReference type="InterPro" id="IPR036013">
    <property type="entry name" value="Band_7/SPFH_dom_sf"/>
</dbReference>
<gene>
    <name evidence="7" type="primary">hflC</name>
    <name evidence="7" type="ORF">DI586_09495</name>
</gene>
<dbReference type="CDD" id="cd03405">
    <property type="entry name" value="SPFH_HflC"/>
    <property type="match status" value="1"/>
</dbReference>
<evidence type="ECO:0000313" key="8">
    <source>
        <dbReference type="Proteomes" id="UP000249739"/>
    </source>
</evidence>
<evidence type="ECO:0000256" key="1">
    <source>
        <dbReference type="ARBA" id="ARBA00004167"/>
    </source>
</evidence>
<evidence type="ECO:0000256" key="5">
    <source>
        <dbReference type="ARBA" id="ARBA00023136"/>
    </source>
</evidence>
<dbReference type="GO" id="GO:0006508">
    <property type="term" value="P:proteolysis"/>
    <property type="evidence" value="ECO:0007669"/>
    <property type="project" value="UniProtKB-KW"/>
</dbReference>
<dbReference type="InterPro" id="IPR001107">
    <property type="entry name" value="Band_7"/>
</dbReference>
<evidence type="ECO:0000313" key="7">
    <source>
        <dbReference type="EMBL" id="PZP54575.1"/>
    </source>
</evidence>
<dbReference type="PANTHER" id="PTHR42911:SF1">
    <property type="entry name" value="MODULATOR OF FTSH PROTEASE HFLC"/>
    <property type="match status" value="1"/>
</dbReference>
<dbReference type="InterPro" id="IPR010200">
    <property type="entry name" value="HflC"/>
</dbReference>
<keyword evidence="7" id="KW-0645">Protease</keyword>
<dbReference type="InterPro" id="IPR001972">
    <property type="entry name" value="Stomatin_HflK_fam"/>
</dbReference>
<comment type="subcellular location">
    <subcellularLocation>
        <location evidence="1">Membrane</location>
        <topology evidence="1">Single-pass membrane protein</topology>
    </subcellularLocation>
</comment>
<organism evidence="7 8">
    <name type="scientific">Micavibrio aeruginosavorus</name>
    <dbReference type="NCBI Taxonomy" id="349221"/>
    <lineage>
        <taxon>Bacteria</taxon>
        <taxon>Pseudomonadati</taxon>
        <taxon>Bdellovibrionota</taxon>
        <taxon>Bdellovibrionia</taxon>
        <taxon>Bdellovibrionales</taxon>
        <taxon>Pseudobdellovibrionaceae</taxon>
        <taxon>Micavibrio</taxon>
    </lineage>
</organism>
<evidence type="ECO:0000256" key="4">
    <source>
        <dbReference type="ARBA" id="ARBA00022989"/>
    </source>
</evidence>
<protein>
    <submittedName>
        <fullName evidence="7">Protease modulator HflC</fullName>
    </submittedName>
</protein>
<dbReference type="PROSITE" id="PS50096">
    <property type="entry name" value="IQ"/>
    <property type="match status" value="1"/>
</dbReference>
<dbReference type="GO" id="GO:0016020">
    <property type="term" value="C:membrane"/>
    <property type="evidence" value="ECO:0007669"/>
    <property type="project" value="UniProtKB-SubCell"/>
</dbReference>
<dbReference type="Pfam" id="PF01145">
    <property type="entry name" value="Band_7"/>
    <property type="match status" value="1"/>
</dbReference>
<dbReference type="EMBL" id="QFOT01000126">
    <property type="protein sequence ID" value="PZP54575.1"/>
    <property type="molecule type" value="Genomic_DNA"/>
</dbReference>
<keyword evidence="4" id="KW-1133">Transmembrane helix</keyword>
<reference evidence="7 8" key="1">
    <citation type="submission" date="2017-08" db="EMBL/GenBank/DDBJ databases">
        <title>Infants hospitalized years apart are colonized by the same room-sourced microbial strains.</title>
        <authorList>
            <person name="Brooks B."/>
            <person name="Olm M.R."/>
            <person name="Firek B.A."/>
            <person name="Baker R."/>
            <person name="Thomas B.C."/>
            <person name="Morowitz M.J."/>
            <person name="Banfield J.F."/>
        </authorList>
    </citation>
    <scope>NUCLEOTIDE SEQUENCE [LARGE SCALE GENOMIC DNA]</scope>
    <source>
        <strain evidence="7">S2_006_000_R2_64</strain>
    </source>
</reference>
<dbReference type="SMART" id="SM00244">
    <property type="entry name" value="PHB"/>
    <property type="match status" value="1"/>
</dbReference>
<sequence length="271" mass="31018">MTSVFVVNETQQIMVVRFGNPVAQIKNPGLHFKFSFIDNTRIFEKRILNVDPPAEEVLLTDQKRLVVDTFARYRITDMLMFFQTLGTETAGEQRLNTIINASVRSHLGRVALRDVLSEKRNTLMDNILKEVNVETKRFGVEVVDVRIVRADLPPQVTQSTFDRMQSEREREAKEARAEGEQIALEIRSESDKERSILISAAQRDAQILRGEGDKEAIKIYSDAFSKDPKFYKFYRSLEAYRKSLASADKTLVLTPDSDFFKAFKDSSPEAP</sequence>
<evidence type="ECO:0000256" key="2">
    <source>
        <dbReference type="ARBA" id="ARBA00007862"/>
    </source>
</evidence>
<keyword evidence="7" id="KW-0378">Hydrolase</keyword>
<dbReference type="GO" id="GO:0008233">
    <property type="term" value="F:peptidase activity"/>
    <property type="evidence" value="ECO:0007669"/>
    <property type="project" value="UniProtKB-KW"/>
</dbReference>
<keyword evidence="5" id="KW-0472">Membrane</keyword>
<comment type="caution">
    <text evidence="7">The sequence shown here is derived from an EMBL/GenBank/DDBJ whole genome shotgun (WGS) entry which is preliminary data.</text>
</comment>
<dbReference type="Proteomes" id="UP000249739">
    <property type="component" value="Unassembled WGS sequence"/>
</dbReference>
<dbReference type="SUPFAM" id="SSF117892">
    <property type="entry name" value="Band 7/SPFH domain"/>
    <property type="match status" value="1"/>
</dbReference>
<proteinExistence type="inferred from homology"/>
<dbReference type="NCBIfam" id="TIGR01932">
    <property type="entry name" value="hflC"/>
    <property type="match status" value="1"/>
</dbReference>
<accession>A0A2W5FEZ4</accession>
<dbReference type="PANTHER" id="PTHR42911">
    <property type="entry name" value="MODULATOR OF FTSH PROTEASE HFLC"/>
    <property type="match status" value="1"/>
</dbReference>
<feature type="domain" description="Band 7" evidence="6">
    <location>
        <begin position="2"/>
        <end position="164"/>
    </location>
</feature>
<dbReference type="AlphaFoldDB" id="A0A2W5FEZ4"/>
<keyword evidence="3" id="KW-0812">Transmembrane</keyword>
<evidence type="ECO:0000256" key="3">
    <source>
        <dbReference type="ARBA" id="ARBA00022692"/>
    </source>
</evidence>
<dbReference type="Gene3D" id="3.30.479.30">
    <property type="entry name" value="Band 7 domain"/>
    <property type="match status" value="1"/>
</dbReference>